<dbReference type="PROSITE" id="PS51257">
    <property type="entry name" value="PROKAR_LIPOPROTEIN"/>
    <property type="match status" value="1"/>
</dbReference>
<dbReference type="InterPro" id="IPR000914">
    <property type="entry name" value="SBP_5_dom"/>
</dbReference>
<comment type="caution">
    <text evidence="8">The sequence shown here is derived from an EMBL/GenBank/DDBJ whole genome shotgun (WGS) entry which is preliminary data.</text>
</comment>
<sequence length="582" mass="63286">MKKKIVSAMLIAAMATSMFAGCGSSASSNSTTGTASTEASTEGSVSTSDGSTLRINLASEPDKLDPALNTTVDGAALAANSFVGLFTFDKDSNPVPALVSDYTVSDDGLTYTFTLKDGLKWSDGSDLTAADFEYSWKRAADPQTAADYSYLFDVFAKDGDTINVKADGNTLTAVLAAPCPYFLQLCAFPVFMPVPQAAVEAANADGTNPGAWCAEAGFVSNGAYVCTSWKHNESMVYEKNPYFYDADNVKVEKLEFMLSADDTATFSAYNAGDLDFIDSIPSDEVASVINNADFHVDDQLGNYYIAFNVNDKMFDGMSAEDAATLRHALGILIDRGYIAENIGQTGQKVATAFVPDGMSDGNGGIFREDDYDYPDADSHGYYTAEYDFDAAKAEATELLESIGYKFNDDGTLSDENPISVEYLINENTAHQAIAEAIQSDWSSIGVDVTIKTEEWDTFLNDRKAGAFSIAREGWIADYDDPINMLEIFTSDSGNNDAQLGKNPENSATPDWTAYDNLISEIRTTTDNTARVQMLHQAEDMLMDTWAAVPIYFYNDDYMCKTNVTGIYNTKFGTKYFMYATIE</sequence>
<evidence type="ECO:0000256" key="6">
    <source>
        <dbReference type="SAM" id="SignalP"/>
    </source>
</evidence>
<evidence type="ECO:0000256" key="4">
    <source>
        <dbReference type="ARBA" id="ARBA00022729"/>
    </source>
</evidence>
<gene>
    <name evidence="8" type="ORF">H8Z76_01620</name>
</gene>
<evidence type="ECO:0000256" key="3">
    <source>
        <dbReference type="ARBA" id="ARBA00022448"/>
    </source>
</evidence>
<evidence type="ECO:0000256" key="2">
    <source>
        <dbReference type="ARBA" id="ARBA00005695"/>
    </source>
</evidence>
<dbReference type="PANTHER" id="PTHR30290:SF10">
    <property type="entry name" value="PERIPLASMIC OLIGOPEPTIDE-BINDING PROTEIN-RELATED"/>
    <property type="match status" value="1"/>
</dbReference>
<comment type="subcellular location">
    <subcellularLocation>
        <location evidence="1">Cell envelope</location>
    </subcellularLocation>
</comment>
<dbReference type="InterPro" id="IPR030678">
    <property type="entry name" value="Peptide/Ni-bd"/>
</dbReference>
<dbReference type="Gene3D" id="3.40.190.10">
    <property type="entry name" value="Periplasmic binding protein-like II"/>
    <property type="match status" value="1"/>
</dbReference>
<dbReference type="Proteomes" id="UP000621540">
    <property type="component" value="Unassembled WGS sequence"/>
</dbReference>
<dbReference type="InterPro" id="IPR039424">
    <property type="entry name" value="SBP_5"/>
</dbReference>
<evidence type="ECO:0000259" key="7">
    <source>
        <dbReference type="Pfam" id="PF00496"/>
    </source>
</evidence>
<dbReference type="SUPFAM" id="SSF53850">
    <property type="entry name" value="Periplasmic binding protein-like II"/>
    <property type="match status" value="1"/>
</dbReference>
<dbReference type="CDD" id="cd08504">
    <property type="entry name" value="PBP2_OppA"/>
    <property type="match status" value="1"/>
</dbReference>
<evidence type="ECO:0000256" key="5">
    <source>
        <dbReference type="SAM" id="MobiDB-lite"/>
    </source>
</evidence>
<evidence type="ECO:0000256" key="1">
    <source>
        <dbReference type="ARBA" id="ARBA00004196"/>
    </source>
</evidence>
<dbReference type="RefSeq" id="WP_186981448.1">
    <property type="nucleotide sequence ID" value="NZ_JACOQH010000001.1"/>
</dbReference>
<dbReference type="Pfam" id="PF00496">
    <property type="entry name" value="SBP_bac_5"/>
    <property type="match status" value="1"/>
</dbReference>
<dbReference type="PANTHER" id="PTHR30290">
    <property type="entry name" value="PERIPLASMIC BINDING COMPONENT OF ABC TRANSPORTER"/>
    <property type="match status" value="1"/>
</dbReference>
<accession>A0ABR7I707</accession>
<dbReference type="Gene3D" id="3.10.105.10">
    <property type="entry name" value="Dipeptide-binding Protein, Domain 3"/>
    <property type="match status" value="1"/>
</dbReference>
<keyword evidence="3" id="KW-0813">Transport</keyword>
<feature type="signal peptide" evidence="6">
    <location>
        <begin position="1"/>
        <end position="20"/>
    </location>
</feature>
<protein>
    <submittedName>
        <fullName evidence="8">Peptide ABC transporter substrate-binding protein</fullName>
    </submittedName>
</protein>
<name>A0ABR7I707_9FIRM</name>
<proteinExistence type="inferred from homology"/>
<keyword evidence="4 6" id="KW-0732">Signal</keyword>
<organism evidence="8 9">
    <name type="scientific">Roseburia yibonii</name>
    <dbReference type="NCBI Taxonomy" id="2763063"/>
    <lineage>
        <taxon>Bacteria</taxon>
        <taxon>Bacillati</taxon>
        <taxon>Bacillota</taxon>
        <taxon>Clostridia</taxon>
        <taxon>Lachnospirales</taxon>
        <taxon>Lachnospiraceae</taxon>
        <taxon>Roseburia</taxon>
    </lineage>
</organism>
<dbReference type="PIRSF" id="PIRSF002741">
    <property type="entry name" value="MppA"/>
    <property type="match status" value="1"/>
</dbReference>
<dbReference type="EMBL" id="JACOQH010000001">
    <property type="protein sequence ID" value="MBC5752733.1"/>
    <property type="molecule type" value="Genomic_DNA"/>
</dbReference>
<feature type="compositionally biased region" description="Low complexity" evidence="5">
    <location>
        <begin position="30"/>
        <end position="48"/>
    </location>
</feature>
<evidence type="ECO:0000313" key="9">
    <source>
        <dbReference type="Proteomes" id="UP000621540"/>
    </source>
</evidence>
<feature type="chain" id="PRO_5046934205" evidence="6">
    <location>
        <begin position="21"/>
        <end position="582"/>
    </location>
</feature>
<comment type="similarity">
    <text evidence="2">Belongs to the bacterial solute-binding protein 5 family.</text>
</comment>
<evidence type="ECO:0000313" key="8">
    <source>
        <dbReference type="EMBL" id="MBC5752733.1"/>
    </source>
</evidence>
<dbReference type="Gene3D" id="3.90.76.10">
    <property type="entry name" value="Dipeptide-binding Protein, Domain 1"/>
    <property type="match status" value="1"/>
</dbReference>
<feature type="region of interest" description="Disordered" evidence="5">
    <location>
        <begin position="30"/>
        <end position="51"/>
    </location>
</feature>
<keyword evidence="9" id="KW-1185">Reference proteome</keyword>
<reference evidence="8 9" key="1">
    <citation type="submission" date="2020-08" db="EMBL/GenBank/DDBJ databases">
        <title>Genome public.</title>
        <authorList>
            <person name="Liu C."/>
            <person name="Sun Q."/>
        </authorList>
    </citation>
    <scope>NUCLEOTIDE SEQUENCE [LARGE SCALE GENOMIC DNA]</scope>
    <source>
        <strain evidence="8 9">BX0805</strain>
    </source>
</reference>
<feature type="domain" description="Solute-binding protein family 5" evidence="7">
    <location>
        <begin position="93"/>
        <end position="495"/>
    </location>
</feature>